<sequence length="123" mass="14121">MGKSFSVDSKFKNPDKLIAKFKRELKLKSDECDNWMKQFEKEVIENNELKENAFGKLWFCYKENITHSVAFVNDPLEKSQQGNVGDEVIILGKVIEITQSAEANSASAVFQTHTVYLKKNNEE</sequence>
<reference evidence="1" key="1">
    <citation type="journal article" date="2015" name="Proc. Natl. Acad. Sci. U.S.A.">
        <title>Networks of energetic and metabolic interactions define dynamics in microbial communities.</title>
        <authorList>
            <person name="Embree M."/>
            <person name="Liu J.K."/>
            <person name="Al-Bassam M.M."/>
            <person name="Zengler K."/>
        </authorList>
    </citation>
    <scope>NUCLEOTIDE SEQUENCE</scope>
</reference>
<comment type="caution">
    <text evidence="1">The sequence shown here is derived from an EMBL/GenBank/DDBJ whole genome shotgun (WGS) entry which is preliminary data.</text>
</comment>
<dbReference type="EMBL" id="LNQE01000580">
    <property type="protein sequence ID" value="KUG25890.1"/>
    <property type="molecule type" value="Genomic_DNA"/>
</dbReference>
<organism evidence="1">
    <name type="scientific">hydrocarbon metagenome</name>
    <dbReference type="NCBI Taxonomy" id="938273"/>
    <lineage>
        <taxon>unclassified sequences</taxon>
        <taxon>metagenomes</taxon>
        <taxon>ecological metagenomes</taxon>
    </lineage>
</organism>
<accession>A0A0W8FYN8</accession>
<evidence type="ECO:0000313" key="1">
    <source>
        <dbReference type="EMBL" id="KUG25890.1"/>
    </source>
</evidence>
<proteinExistence type="predicted"/>
<name>A0A0W8FYN8_9ZZZZ</name>
<protein>
    <submittedName>
        <fullName evidence="1">Uncharacterized protein</fullName>
    </submittedName>
</protein>
<gene>
    <name evidence="1" type="ORF">ASZ90_004277</name>
</gene>
<dbReference type="AlphaFoldDB" id="A0A0W8FYN8"/>